<accession>A0A6L6X1S1</accession>
<proteinExistence type="predicted"/>
<dbReference type="EMBL" id="WPNZ01000013">
    <property type="protein sequence ID" value="MVO87627.1"/>
    <property type="molecule type" value="Genomic_DNA"/>
</dbReference>
<evidence type="ECO:0000313" key="2">
    <source>
        <dbReference type="EMBL" id="MVO87627.1"/>
    </source>
</evidence>
<feature type="transmembrane region" description="Helical" evidence="1">
    <location>
        <begin position="48"/>
        <end position="66"/>
    </location>
</feature>
<keyword evidence="3" id="KW-1185">Reference proteome</keyword>
<keyword evidence="1" id="KW-1133">Transmembrane helix</keyword>
<dbReference type="AlphaFoldDB" id="A0A6L6X1S1"/>
<gene>
    <name evidence="2" type="ORF">GPA10_23425</name>
</gene>
<keyword evidence="1" id="KW-0472">Membrane</keyword>
<evidence type="ECO:0000256" key="1">
    <source>
        <dbReference type="SAM" id="Phobius"/>
    </source>
</evidence>
<evidence type="ECO:0000313" key="3">
    <source>
        <dbReference type="Proteomes" id="UP000483802"/>
    </source>
</evidence>
<keyword evidence="1" id="KW-0812">Transmembrane</keyword>
<protein>
    <submittedName>
        <fullName evidence="2">Uncharacterized protein</fullName>
    </submittedName>
</protein>
<reference evidence="2 3" key="1">
    <citation type="submission" date="2019-11" db="EMBL/GenBank/DDBJ databases">
        <title>Streptomyces typhae sp. nov., a novel endophytic actinomycete isolated from the root of cattail pollen (Typha angustifolia L.).</title>
        <authorList>
            <person name="Peng C."/>
        </authorList>
    </citation>
    <scope>NUCLEOTIDE SEQUENCE [LARGE SCALE GENOMIC DNA]</scope>
    <source>
        <strain evidence="3">p1417</strain>
    </source>
</reference>
<organism evidence="2 3">
    <name type="scientific">Streptomyces typhae</name>
    <dbReference type="NCBI Taxonomy" id="2681492"/>
    <lineage>
        <taxon>Bacteria</taxon>
        <taxon>Bacillati</taxon>
        <taxon>Actinomycetota</taxon>
        <taxon>Actinomycetes</taxon>
        <taxon>Kitasatosporales</taxon>
        <taxon>Streptomycetaceae</taxon>
        <taxon>Streptomyces</taxon>
    </lineage>
</organism>
<name>A0A6L6X1S1_9ACTN</name>
<comment type="caution">
    <text evidence="2">The sequence shown here is derived from an EMBL/GenBank/DDBJ whole genome shotgun (WGS) entry which is preliminary data.</text>
</comment>
<sequence>MQKKGEGLMLLFGAILFVQGFGSAVTDSGWGVSFGVAALLREAGMPRWGDLVIGGTGCVFLALGAWRRLAARRDPVESRSNT</sequence>
<dbReference type="Proteomes" id="UP000483802">
    <property type="component" value="Unassembled WGS sequence"/>
</dbReference>